<organism evidence="5 6">
    <name type="scientific">Clostridium paridis</name>
    <dbReference type="NCBI Taxonomy" id="2803863"/>
    <lineage>
        <taxon>Bacteria</taxon>
        <taxon>Bacillati</taxon>
        <taxon>Bacillota</taxon>
        <taxon>Clostridia</taxon>
        <taxon>Eubacteriales</taxon>
        <taxon>Clostridiaceae</taxon>
        <taxon>Clostridium</taxon>
    </lineage>
</organism>
<dbReference type="GO" id="GO:0016887">
    <property type="term" value="F:ATP hydrolysis activity"/>
    <property type="evidence" value="ECO:0007669"/>
    <property type="project" value="InterPro"/>
</dbReference>
<dbReference type="Pfam" id="PF13289">
    <property type="entry name" value="SIR2_2"/>
    <property type="match status" value="1"/>
</dbReference>
<dbReference type="EMBL" id="JAESWA010000023">
    <property type="protein sequence ID" value="MBL4933050.1"/>
    <property type="molecule type" value="Genomic_DNA"/>
</dbReference>
<dbReference type="GO" id="GO:0051082">
    <property type="term" value="F:unfolded protein binding"/>
    <property type="evidence" value="ECO:0007669"/>
    <property type="project" value="InterPro"/>
</dbReference>
<dbReference type="InterPro" id="IPR001404">
    <property type="entry name" value="Hsp90_fam"/>
</dbReference>
<protein>
    <submittedName>
        <fullName evidence="5">SIR2 family protein</fullName>
    </submittedName>
</protein>
<keyword evidence="4" id="KW-0143">Chaperone</keyword>
<dbReference type="Pfam" id="PF13589">
    <property type="entry name" value="HATPase_c_3"/>
    <property type="match status" value="1"/>
</dbReference>
<evidence type="ECO:0000256" key="4">
    <source>
        <dbReference type="ARBA" id="ARBA00023186"/>
    </source>
</evidence>
<dbReference type="InterPro" id="IPR036890">
    <property type="entry name" value="HATPase_C_sf"/>
</dbReference>
<dbReference type="AlphaFoldDB" id="A0A937FFI5"/>
<reference evidence="5" key="1">
    <citation type="submission" date="2021-01" db="EMBL/GenBank/DDBJ databases">
        <title>Genome public.</title>
        <authorList>
            <person name="Liu C."/>
            <person name="Sun Q."/>
        </authorList>
    </citation>
    <scope>NUCLEOTIDE SEQUENCE</scope>
    <source>
        <strain evidence="5">YIM B02565</strain>
    </source>
</reference>
<proteinExistence type="inferred from homology"/>
<keyword evidence="3" id="KW-0067">ATP-binding</keyword>
<gene>
    <name evidence="5" type="ORF">JK634_14650</name>
</gene>
<evidence type="ECO:0000313" key="6">
    <source>
        <dbReference type="Proteomes" id="UP000623681"/>
    </source>
</evidence>
<name>A0A937FFI5_9CLOT</name>
<dbReference type="GO" id="GO:0005524">
    <property type="term" value="F:ATP binding"/>
    <property type="evidence" value="ECO:0007669"/>
    <property type="project" value="UniProtKB-KW"/>
</dbReference>
<comment type="similarity">
    <text evidence="1">Belongs to the heat shock protein 90 family.</text>
</comment>
<keyword evidence="2" id="KW-0547">Nucleotide-binding</keyword>
<evidence type="ECO:0000256" key="3">
    <source>
        <dbReference type="ARBA" id="ARBA00022840"/>
    </source>
</evidence>
<evidence type="ECO:0000313" key="5">
    <source>
        <dbReference type="EMBL" id="MBL4933050.1"/>
    </source>
</evidence>
<evidence type="ECO:0000256" key="2">
    <source>
        <dbReference type="ARBA" id="ARBA00022741"/>
    </source>
</evidence>
<dbReference type="Proteomes" id="UP000623681">
    <property type="component" value="Unassembled WGS sequence"/>
</dbReference>
<dbReference type="Gene3D" id="3.30.565.10">
    <property type="entry name" value="Histidine kinase-like ATPase, C-terminal domain"/>
    <property type="match status" value="1"/>
</dbReference>
<dbReference type="GO" id="GO:0140662">
    <property type="term" value="F:ATP-dependent protein folding chaperone"/>
    <property type="evidence" value="ECO:0007669"/>
    <property type="project" value="InterPro"/>
</dbReference>
<evidence type="ECO:0000256" key="1">
    <source>
        <dbReference type="ARBA" id="ARBA00008239"/>
    </source>
</evidence>
<comment type="caution">
    <text evidence="5">The sequence shown here is derived from an EMBL/GenBank/DDBJ whole genome shotgun (WGS) entry which is preliminary data.</text>
</comment>
<accession>A0A937FFI5</accession>
<dbReference type="PANTHER" id="PTHR11528">
    <property type="entry name" value="HEAT SHOCK PROTEIN 90 FAMILY MEMBER"/>
    <property type="match status" value="1"/>
</dbReference>
<sequence>MLEKEILKMKNKINEKGVPPIFFIGAGISRRYIESPTWEELLMQIASTTDCNYYELKNNVNNNFERLAQEIEYFVFRSLMSSEIINEDRRFFMRNNIADILKKCFESQRNSLVVNNEIVKLKKTRPAAIVTTNYDELLEHIFGDDYSVHIGQDSVLNKNVLGVGDIYKIHGCVTDPSSILITKEDYDNFFEKSKYLYAKLLTIFWEYPLIFMGYSISDRNILDILTIMTEIMSKDEINSFTERIWLLDYSSSSEDVSVEMKNITLLNGRVISVTCFKLYDYGVFYEAISDITSKKLPVKFLKFLKKNLYEVCTYNEYNKQLLDVNIKNINDIDEFTEENTYIGITTKNEKEDLKFQISEEVIELLIEPLYKQQDKKKVVVRELLQNSLDACKKVRNKVKYEINIYYLKEEDKHYLKIVDNGIGMNFNEIKENYLTIGKSSKKDTREGLVGKYGIGALSMFLVGDNVDIITKKSYEDMIHFKLFIKDGKKQVIMLENNSKETSINSFTEIKIQLNDNWNCSNVNEFISKIGLDNYITNKNFEIKITYDKESTILKNIESKLDEWFDIVTDNVYLINEDKMNEKTQEGNKSDEDKVLYNIFKQKNIVFYNDMISNVIYEKDNYKQLGNYSIPFLIINGKLESMGLETELSRNTIKISHKIVESIAVKIYESEIIKLINFLVDEKENYQLIELKKIIKNKFTLINNNCDILFYNNKLALTCSQSCYHIEIWSNHFTDFQFETDYKYLIEQYIMDKKSIADQIENESIICISVKYLYDYIINATGSRNGLRQKALLMILKHILPEEHWYKDTNADIWSNVMSRKSDIKDACNQNNYNGLIFLKDEYRMLFNKLYNKSYNQYYIIAFKNKHVEKNIDNNFSNILSRYLEENKEIQGILEII</sequence>
<keyword evidence="6" id="KW-1185">Reference proteome</keyword>
<dbReference type="SUPFAM" id="SSF55874">
    <property type="entry name" value="ATPase domain of HSP90 chaperone/DNA topoisomerase II/histidine kinase"/>
    <property type="match status" value="1"/>
</dbReference>